<dbReference type="AlphaFoldDB" id="A0A9N8KV28"/>
<accession>A0A9N8KV28</accession>
<dbReference type="EMBL" id="LR824015">
    <property type="protein sequence ID" value="CAD0200270.1"/>
    <property type="molecule type" value="Genomic_DNA"/>
</dbReference>
<sequence length="114" mass="12549">MGILLSCLVPTGIIVRASTRGRERTGTAVSKAAGRLSTPSRTPSHTQEEYIIINTLGNIIKSTAGHRPPFVHVILLFSFIDHYASFLPVSDCRLQYLESRFPGFSVTFSNVLEL</sequence>
<gene>
    <name evidence="1" type="ORF">CINC_LOCUS1957</name>
</gene>
<dbReference type="Proteomes" id="UP001154114">
    <property type="component" value="Chromosome 12"/>
</dbReference>
<evidence type="ECO:0000313" key="1">
    <source>
        <dbReference type="EMBL" id="CAD0200270.1"/>
    </source>
</evidence>
<evidence type="ECO:0000313" key="2">
    <source>
        <dbReference type="Proteomes" id="UP001154114"/>
    </source>
</evidence>
<proteinExistence type="predicted"/>
<keyword evidence="2" id="KW-1185">Reference proteome</keyword>
<name>A0A9N8KV28_CHRIL</name>
<protein>
    <submittedName>
        <fullName evidence="1">Uncharacterized protein</fullName>
    </submittedName>
</protein>
<reference evidence="1" key="1">
    <citation type="submission" date="2021-12" db="EMBL/GenBank/DDBJ databases">
        <authorList>
            <person name="King R."/>
        </authorList>
    </citation>
    <scope>NUCLEOTIDE SEQUENCE</scope>
</reference>
<organism evidence="1 2">
    <name type="scientific">Chrysodeixis includens</name>
    <name type="common">Soybean looper</name>
    <name type="synonym">Pseudoplusia includens</name>
    <dbReference type="NCBI Taxonomy" id="689277"/>
    <lineage>
        <taxon>Eukaryota</taxon>
        <taxon>Metazoa</taxon>
        <taxon>Ecdysozoa</taxon>
        <taxon>Arthropoda</taxon>
        <taxon>Hexapoda</taxon>
        <taxon>Insecta</taxon>
        <taxon>Pterygota</taxon>
        <taxon>Neoptera</taxon>
        <taxon>Endopterygota</taxon>
        <taxon>Lepidoptera</taxon>
        <taxon>Glossata</taxon>
        <taxon>Ditrysia</taxon>
        <taxon>Noctuoidea</taxon>
        <taxon>Noctuidae</taxon>
        <taxon>Plusiinae</taxon>
        <taxon>Chrysodeixis</taxon>
    </lineage>
</organism>